<keyword evidence="3" id="KW-1185">Reference proteome</keyword>
<name>A0AAV9K1P9_9SOLN</name>
<feature type="region of interest" description="Disordered" evidence="1">
    <location>
        <begin position="33"/>
        <end position="54"/>
    </location>
</feature>
<comment type="caution">
    <text evidence="2">The sequence shown here is derived from an EMBL/GenBank/DDBJ whole genome shotgun (WGS) entry which is preliminary data.</text>
</comment>
<gene>
    <name evidence="2" type="ORF">R3W88_033765</name>
</gene>
<evidence type="ECO:0008006" key="4">
    <source>
        <dbReference type="Google" id="ProtNLM"/>
    </source>
</evidence>
<organism evidence="2 3">
    <name type="scientific">Solanum pinnatisectum</name>
    <name type="common">tansyleaf nightshade</name>
    <dbReference type="NCBI Taxonomy" id="50273"/>
    <lineage>
        <taxon>Eukaryota</taxon>
        <taxon>Viridiplantae</taxon>
        <taxon>Streptophyta</taxon>
        <taxon>Embryophyta</taxon>
        <taxon>Tracheophyta</taxon>
        <taxon>Spermatophyta</taxon>
        <taxon>Magnoliopsida</taxon>
        <taxon>eudicotyledons</taxon>
        <taxon>Gunneridae</taxon>
        <taxon>Pentapetalae</taxon>
        <taxon>asterids</taxon>
        <taxon>lamiids</taxon>
        <taxon>Solanales</taxon>
        <taxon>Solanaceae</taxon>
        <taxon>Solanoideae</taxon>
        <taxon>Solaneae</taxon>
        <taxon>Solanum</taxon>
    </lineage>
</organism>
<evidence type="ECO:0000313" key="3">
    <source>
        <dbReference type="Proteomes" id="UP001311915"/>
    </source>
</evidence>
<evidence type="ECO:0000256" key="1">
    <source>
        <dbReference type="SAM" id="MobiDB-lite"/>
    </source>
</evidence>
<reference evidence="2 3" key="1">
    <citation type="submission" date="2023-10" db="EMBL/GenBank/DDBJ databases">
        <title>Genome-Wide Identification Analysis in wild type Solanum Pinnatisectum Reveals Some Genes Defensing Phytophthora Infestans.</title>
        <authorList>
            <person name="Sun C."/>
        </authorList>
    </citation>
    <scope>NUCLEOTIDE SEQUENCE [LARGE SCALE GENOMIC DNA]</scope>
    <source>
        <strain evidence="2">LQN</strain>
        <tissue evidence="2">Leaf</tissue>
    </source>
</reference>
<proteinExistence type="predicted"/>
<dbReference type="Proteomes" id="UP001311915">
    <property type="component" value="Unassembled WGS sequence"/>
</dbReference>
<accession>A0AAV9K1P9</accession>
<protein>
    <recommendedName>
        <fullName evidence="4">Reverse transcriptase domain-containing protein</fullName>
    </recommendedName>
</protein>
<evidence type="ECO:0000313" key="2">
    <source>
        <dbReference type="EMBL" id="KAK4706665.1"/>
    </source>
</evidence>
<sequence>MRNDLSGIGQKIDAHAVLIKQLEQQFSQLSDIVNPRQPGTLPSNTIKNPKNDGHCMTVTTRRGKQTIDPSMSSKVERVVEKDADEIEVTGDPKDATEKETEVTLKVVPMPRPPPPFLQRLVKKIEEGKYHRFIAMLK</sequence>
<dbReference type="AlphaFoldDB" id="A0AAV9K1P9"/>
<dbReference type="EMBL" id="JAWPEI010000058">
    <property type="protein sequence ID" value="KAK4706665.1"/>
    <property type="molecule type" value="Genomic_DNA"/>
</dbReference>